<keyword evidence="2" id="KW-1185">Reference proteome</keyword>
<name>A0ABQ9FWJ1_TEGGR</name>
<organism evidence="1 2">
    <name type="scientific">Tegillarca granosa</name>
    <name type="common">Malaysian cockle</name>
    <name type="synonym">Anadara granosa</name>
    <dbReference type="NCBI Taxonomy" id="220873"/>
    <lineage>
        <taxon>Eukaryota</taxon>
        <taxon>Metazoa</taxon>
        <taxon>Spiralia</taxon>
        <taxon>Lophotrochozoa</taxon>
        <taxon>Mollusca</taxon>
        <taxon>Bivalvia</taxon>
        <taxon>Autobranchia</taxon>
        <taxon>Pteriomorphia</taxon>
        <taxon>Arcoida</taxon>
        <taxon>Arcoidea</taxon>
        <taxon>Arcidae</taxon>
        <taxon>Tegillarca</taxon>
    </lineage>
</organism>
<reference evidence="1 2" key="1">
    <citation type="submission" date="2022-12" db="EMBL/GenBank/DDBJ databases">
        <title>Chromosome-level genome of Tegillarca granosa.</title>
        <authorList>
            <person name="Kim J."/>
        </authorList>
    </citation>
    <scope>NUCLEOTIDE SEQUENCE [LARGE SCALE GENOMIC DNA]</scope>
    <source>
        <strain evidence="1">Teg-2019</strain>
        <tissue evidence="1">Adductor muscle</tissue>
    </source>
</reference>
<gene>
    <name evidence="1" type="ORF">KUTeg_000076</name>
</gene>
<protein>
    <submittedName>
        <fullName evidence="1">Uncharacterized protein</fullName>
    </submittedName>
</protein>
<dbReference type="InterPro" id="IPR008979">
    <property type="entry name" value="Galactose-bd-like_sf"/>
</dbReference>
<feature type="non-terminal residue" evidence="1">
    <location>
        <position position="130"/>
    </location>
</feature>
<proteinExistence type="predicted"/>
<evidence type="ECO:0000313" key="1">
    <source>
        <dbReference type="EMBL" id="KAJ8321605.1"/>
    </source>
</evidence>
<dbReference type="InterPro" id="IPR051941">
    <property type="entry name" value="BG_Antigen-Binding_Lectin"/>
</dbReference>
<evidence type="ECO:0000313" key="2">
    <source>
        <dbReference type="Proteomes" id="UP001217089"/>
    </source>
</evidence>
<dbReference type="SUPFAM" id="SSF49785">
    <property type="entry name" value="Galactose-binding domain-like"/>
    <property type="match status" value="1"/>
</dbReference>
<dbReference type="PANTHER" id="PTHR45713:SF6">
    <property type="entry name" value="F5_8 TYPE C DOMAIN-CONTAINING PROTEIN"/>
    <property type="match status" value="1"/>
</dbReference>
<comment type="caution">
    <text evidence="1">The sequence shown here is derived from an EMBL/GenBank/DDBJ whole genome shotgun (WGS) entry which is preliminary data.</text>
</comment>
<dbReference type="Gene3D" id="2.60.120.260">
    <property type="entry name" value="Galactose-binding domain-like"/>
    <property type="match status" value="1"/>
</dbReference>
<dbReference type="PANTHER" id="PTHR45713">
    <property type="entry name" value="FTP DOMAIN-CONTAINING PROTEIN"/>
    <property type="match status" value="1"/>
</dbReference>
<sequence>MSINELRICRKINDQFCYNFKCDEASGECLEGDVVATEAFTVATEAFTVATEAFTPRKINELLSLNKPATQSSTYLNFAAKLAVDGNLKQEYPHCSHTGISKKQPMAWWQLDLLSLSNITSIKIYQRRST</sequence>
<dbReference type="EMBL" id="JARBDR010000018">
    <property type="protein sequence ID" value="KAJ8321605.1"/>
    <property type="molecule type" value="Genomic_DNA"/>
</dbReference>
<dbReference type="Proteomes" id="UP001217089">
    <property type="component" value="Unassembled WGS sequence"/>
</dbReference>
<accession>A0ABQ9FWJ1</accession>